<evidence type="ECO:0000313" key="2">
    <source>
        <dbReference type="EMBL" id="CAI9152851.1"/>
    </source>
</evidence>
<proteinExistence type="predicted"/>
<evidence type="ECO:0000256" key="1">
    <source>
        <dbReference type="SAM" id="MobiDB-lite"/>
    </source>
</evidence>
<reference evidence="2" key="1">
    <citation type="submission" date="2023-04" db="EMBL/GenBank/DDBJ databases">
        <authorList>
            <consortium name="ELIXIR-Norway"/>
        </authorList>
    </citation>
    <scope>NUCLEOTIDE SEQUENCE [LARGE SCALE GENOMIC DNA]</scope>
</reference>
<organism evidence="2 3">
    <name type="scientific">Rangifer tarandus platyrhynchus</name>
    <name type="common">Svalbard reindeer</name>
    <dbReference type="NCBI Taxonomy" id="3082113"/>
    <lineage>
        <taxon>Eukaryota</taxon>
        <taxon>Metazoa</taxon>
        <taxon>Chordata</taxon>
        <taxon>Craniata</taxon>
        <taxon>Vertebrata</taxon>
        <taxon>Euteleostomi</taxon>
        <taxon>Mammalia</taxon>
        <taxon>Eutheria</taxon>
        <taxon>Laurasiatheria</taxon>
        <taxon>Artiodactyla</taxon>
        <taxon>Ruminantia</taxon>
        <taxon>Pecora</taxon>
        <taxon>Cervidae</taxon>
        <taxon>Odocoileinae</taxon>
        <taxon>Rangifer</taxon>
    </lineage>
</organism>
<gene>
    <name evidence="2" type="ORF">MRATA1EN1_LOCUS1813</name>
</gene>
<feature type="compositionally biased region" description="Gly residues" evidence="1">
    <location>
        <begin position="45"/>
        <end position="57"/>
    </location>
</feature>
<sequence length="76" mass="8083">MERCPSPARPQRPRERTVRLPAPRAHKMGRAGALEGRPALAARGGCPGPGSPGGRGVRLGCKDDALLLQLKENEHP</sequence>
<keyword evidence="3" id="KW-1185">Reference proteome</keyword>
<dbReference type="Proteomes" id="UP001176941">
    <property type="component" value="Chromosome 10"/>
</dbReference>
<feature type="region of interest" description="Disordered" evidence="1">
    <location>
        <begin position="1"/>
        <end position="58"/>
    </location>
</feature>
<name>A0ABN8XZ23_RANTA</name>
<evidence type="ECO:0000313" key="3">
    <source>
        <dbReference type="Proteomes" id="UP001176941"/>
    </source>
</evidence>
<protein>
    <submittedName>
        <fullName evidence="2">Uncharacterized protein</fullName>
    </submittedName>
</protein>
<dbReference type="EMBL" id="OX459946">
    <property type="protein sequence ID" value="CAI9152851.1"/>
    <property type="molecule type" value="Genomic_DNA"/>
</dbReference>
<accession>A0ABN8XZ23</accession>